<dbReference type="AlphaFoldDB" id="A0A521C3K9"/>
<dbReference type="Proteomes" id="UP000316916">
    <property type="component" value="Unassembled WGS sequence"/>
</dbReference>
<sequence length="578" mass="68013">MQMAKKKHIIDFPEGRGRYWYLFWIGKVKYDKQRKVDFYFYNKMMPDGSWHNNIDYNNWVVKTVPVSFLSEYSIGSLYDAKEEKLLPLSHDNSYNFTMHDSYYMTQNKFPLIGNEYFIKNSSEIIDNSFKYLKVFGKNKFKKNRCILISPYTILQYLFFYNDKLINKAFSGEILSGFNLDKIKTYSGLGDEIGKEIGELHYDASKLTKQEAIILAPFFFIKDEKGVKFLWSIYSHVHESFFNNQKEEGSTYLNISWEFKKYNLGVTGKEMYALDSEGKKVDYLLAYRITNFTFLNKQPYTVDEIRLFPFNAKNSTKDRKNHDPIDVTRPSIPETEGLSLNLTKDTANNNPAGEAVNEKLRNPFYIPVTIVKRERQKEAYSVDLQNGDNKNKDVIREIENLLEFADTVRENIQNTIISIGNFEYFREVIRILKRNYLDSLPNFNLREFSKNEIPLPFQFVEIGYLNKYIYFVEFGNGIIGVFNKELFLRIPVENLFLLGSEFNDYENEIKETSKILWSYIKNQYSRDYIARGIVIQLGAKHDRPRKGDGSITDREELITKAALRTAKKLFETRIINNIL</sequence>
<reference evidence="1 2" key="1">
    <citation type="submission" date="2017-05" db="EMBL/GenBank/DDBJ databases">
        <authorList>
            <person name="Varghese N."/>
            <person name="Submissions S."/>
        </authorList>
    </citation>
    <scope>NUCLEOTIDE SEQUENCE [LARGE SCALE GENOMIC DNA]</scope>
    <source>
        <strain evidence="1 2">DSM 29371</strain>
    </source>
</reference>
<gene>
    <name evidence="1" type="ORF">SAMN06265171_102420</name>
</gene>
<protein>
    <submittedName>
        <fullName evidence="1">Uncharacterized protein</fullName>
    </submittedName>
</protein>
<evidence type="ECO:0000313" key="1">
    <source>
        <dbReference type="EMBL" id="SMO54066.1"/>
    </source>
</evidence>
<accession>A0A521C3K9</accession>
<name>A0A521C3K9_9FLAO</name>
<evidence type="ECO:0000313" key="2">
    <source>
        <dbReference type="Proteomes" id="UP000316916"/>
    </source>
</evidence>
<proteinExistence type="predicted"/>
<organism evidence="1 2">
    <name type="scientific">Chryseobacterium rhizoplanae</name>
    <dbReference type="NCBI Taxonomy" id="1609531"/>
    <lineage>
        <taxon>Bacteria</taxon>
        <taxon>Pseudomonadati</taxon>
        <taxon>Bacteroidota</taxon>
        <taxon>Flavobacteriia</taxon>
        <taxon>Flavobacteriales</taxon>
        <taxon>Weeksellaceae</taxon>
        <taxon>Chryseobacterium group</taxon>
        <taxon>Chryseobacterium</taxon>
    </lineage>
</organism>
<keyword evidence="2" id="KW-1185">Reference proteome</keyword>
<dbReference type="EMBL" id="FXTC01000002">
    <property type="protein sequence ID" value="SMO54066.1"/>
    <property type="molecule type" value="Genomic_DNA"/>
</dbReference>